<dbReference type="Pfam" id="PF12937">
    <property type="entry name" value="F-box-like"/>
    <property type="match status" value="1"/>
</dbReference>
<organism evidence="2 3">
    <name type="scientific">Aquicella lusitana</name>
    <dbReference type="NCBI Taxonomy" id="254246"/>
    <lineage>
        <taxon>Bacteria</taxon>
        <taxon>Pseudomonadati</taxon>
        <taxon>Pseudomonadota</taxon>
        <taxon>Gammaproteobacteria</taxon>
        <taxon>Legionellales</taxon>
        <taxon>Coxiellaceae</taxon>
        <taxon>Aquicella</taxon>
    </lineage>
</organism>
<protein>
    <submittedName>
        <fullName evidence="2">F-box associated protein</fullName>
    </submittedName>
</protein>
<accession>A0A370GZR6</accession>
<dbReference type="RefSeq" id="WP_114833287.1">
    <property type="nucleotide sequence ID" value="NZ_LR699114.1"/>
</dbReference>
<dbReference type="SUPFAM" id="SSF81383">
    <property type="entry name" value="F-box domain"/>
    <property type="match status" value="1"/>
</dbReference>
<proteinExistence type="predicted"/>
<dbReference type="Gene3D" id="1.20.1280.50">
    <property type="match status" value="1"/>
</dbReference>
<dbReference type="EMBL" id="QQAX01000001">
    <property type="protein sequence ID" value="RDI48771.1"/>
    <property type="molecule type" value="Genomic_DNA"/>
</dbReference>
<dbReference type="PROSITE" id="PS50181">
    <property type="entry name" value="FBOX"/>
    <property type="match status" value="1"/>
</dbReference>
<keyword evidence="3" id="KW-1185">Reference proteome</keyword>
<dbReference type="Proteomes" id="UP000254720">
    <property type="component" value="Unassembled WGS sequence"/>
</dbReference>
<evidence type="ECO:0000259" key="1">
    <source>
        <dbReference type="PROSITE" id="PS50181"/>
    </source>
</evidence>
<evidence type="ECO:0000313" key="3">
    <source>
        <dbReference type="Proteomes" id="UP000254720"/>
    </source>
</evidence>
<gene>
    <name evidence="2" type="ORF">C8D86_10150</name>
</gene>
<comment type="caution">
    <text evidence="2">The sequence shown here is derived from an EMBL/GenBank/DDBJ whole genome shotgun (WGS) entry which is preliminary data.</text>
</comment>
<sequence length="238" mass="26727">MNFIDFPIELQLYIFSFLDIKSLLMVAAVCKKTKQISLAPALWKPFEAASREDYIRIYRKVKIGLQEMESLQKAAADLVCDKINDGLVIQIHLIGDPALSLDIYRRPATNLPSGTLFHPNRLGASIEKTLQLSKCKLRINNSGSAKISGLALHNMNKADITIICASGLEKCNEYLTMIKEKFPRTCFLFAIKEKDFDSLKLSALNKIAIKADDSLSTFFERVIQRIQAIAPANQHKPL</sequence>
<name>A0A370GZR6_9COXI</name>
<reference evidence="2 3" key="1">
    <citation type="submission" date="2018-07" db="EMBL/GenBank/DDBJ databases">
        <title>Genomic Encyclopedia of Type Strains, Phase IV (KMG-IV): sequencing the most valuable type-strain genomes for metagenomic binning, comparative biology and taxonomic classification.</title>
        <authorList>
            <person name="Goeker M."/>
        </authorList>
    </citation>
    <scope>NUCLEOTIDE SEQUENCE [LARGE SCALE GENOMIC DNA]</scope>
    <source>
        <strain evidence="2 3">DSM 16500</strain>
    </source>
</reference>
<dbReference type="SMART" id="SM00256">
    <property type="entry name" value="FBOX"/>
    <property type="match status" value="1"/>
</dbReference>
<dbReference type="AlphaFoldDB" id="A0A370GZR6"/>
<evidence type="ECO:0000313" key="2">
    <source>
        <dbReference type="EMBL" id="RDI48771.1"/>
    </source>
</evidence>
<dbReference type="InterPro" id="IPR036047">
    <property type="entry name" value="F-box-like_dom_sf"/>
</dbReference>
<dbReference type="InterPro" id="IPR001810">
    <property type="entry name" value="F-box_dom"/>
</dbReference>
<feature type="domain" description="F-box" evidence="1">
    <location>
        <begin position="1"/>
        <end position="46"/>
    </location>
</feature>